<dbReference type="HOGENOM" id="CLU_156026_0_0_1"/>
<dbReference type="FunFam" id="3.30.70.80:FF:000005">
    <property type="entry name" value="Proteinase inhibitor I2B"/>
    <property type="match status" value="1"/>
</dbReference>
<dbReference type="AlphaFoldDB" id="A0A014N4V5"/>
<feature type="chain" id="PRO_5001474260" evidence="2">
    <location>
        <begin position="20"/>
        <end position="99"/>
    </location>
</feature>
<feature type="signal peptide" evidence="2">
    <location>
        <begin position="1"/>
        <end position="19"/>
    </location>
</feature>
<dbReference type="OrthoDB" id="3888684at2759"/>
<dbReference type="GO" id="GO:0042144">
    <property type="term" value="P:vacuole fusion, non-autophagic"/>
    <property type="evidence" value="ECO:0007669"/>
    <property type="project" value="TreeGrafter"/>
</dbReference>
<dbReference type="eggNOG" id="ENOG502SC39">
    <property type="taxonomic scope" value="Eukaryota"/>
</dbReference>
<name>A0A014N4V5_9HYPO</name>
<dbReference type="PANTHER" id="PTHR28288">
    <property type="entry name" value="PROTEASE B INHIBITOR 2"/>
    <property type="match status" value="1"/>
</dbReference>
<reference evidence="3 4" key="1">
    <citation type="submission" date="2014-02" db="EMBL/GenBank/DDBJ databases">
        <title>The genome sequence of the entomopathogenic fungus Metarhizium robertsii ARSEF 2575.</title>
        <authorList>
            <person name="Giuliano Garisto Donzelli B."/>
            <person name="Roe B.A."/>
            <person name="Macmil S.L."/>
            <person name="Krasnoff S.B."/>
            <person name="Gibson D.M."/>
        </authorList>
    </citation>
    <scope>NUCLEOTIDE SEQUENCE [LARGE SCALE GENOMIC DNA]</scope>
    <source>
        <strain evidence="3 4">ARSEF 2575</strain>
    </source>
</reference>
<evidence type="ECO:0000313" key="4">
    <source>
        <dbReference type="Proteomes" id="UP000030151"/>
    </source>
</evidence>
<dbReference type="Proteomes" id="UP000030151">
    <property type="component" value="Unassembled WGS sequence"/>
</dbReference>
<evidence type="ECO:0000256" key="2">
    <source>
        <dbReference type="SAM" id="SignalP"/>
    </source>
</evidence>
<dbReference type="GO" id="GO:0004866">
    <property type="term" value="F:endopeptidase inhibitor activity"/>
    <property type="evidence" value="ECO:0007669"/>
    <property type="project" value="UniProtKB-ARBA"/>
</dbReference>
<dbReference type="InterPro" id="IPR037045">
    <property type="entry name" value="S8pro/Inhibitor_I9_sf"/>
</dbReference>
<evidence type="ECO:0000256" key="1">
    <source>
        <dbReference type="ARBA" id="ARBA00038069"/>
    </source>
</evidence>
<protein>
    <submittedName>
        <fullName evidence="3">Peptidase inhibitor I9 family protein</fullName>
    </submittedName>
</protein>
<sequence length="99" mass="10700">MKFLSSLVVALAALPAVLAMNQKMPAIVYFREDSTPDSVIEKAKKTLIEAGGKITHTYTIIKGFAVIAPEKALQALQKVQAWGTDYGMTVEEDKGATTQ</sequence>
<keyword evidence="2" id="KW-0732">Signal</keyword>
<dbReference type="EMBL" id="JELW01000008">
    <property type="protein sequence ID" value="EXV01277.1"/>
    <property type="molecule type" value="Genomic_DNA"/>
</dbReference>
<gene>
    <name evidence="3" type="ORF">X797_005373</name>
</gene>
<dbReference type="InterPro" id="IPR052471">
    <property type="entry name" value="PBI_I9"/>
</dbReference>
<dbReference type="PANTHER" id="PTHR28288:SF1">
    <property type="entry name" value="INHIBITOR I9 DOMAIN-CONTAINING PROTEIN"/>
    <property type="match status" value="1"/>
</dbReference>
<comment type="caution">
    <text evidence="3">The sequence shown here is derived from an EMBL/GenBank/DDBJ whole genome shotgun (WGS) entry which is preliminary data.</text>
</comment>
<evidence type="ECO:0000313" key="3">
    <source>
        <dbReference type="EMBL" id="EXV01277.1"/>
    </source>
</evidence>
<dbReference type="SUPFAM" id="SSF54897">
    <property type="entry name" value="Protease propeptides/inhibitors"/>
    <property type="match status" value="1"/>
</dbReference>
<dbReference type="Gene3D" id="3.30.70.80">
    <property type="entry name" value="Peptidase S8 propeptide/proteinase inhibitor I9"/>
    <property type="match status" value="1"/>
</dbReference>
<proteinExistence type="inferred from homology"/>
<comment type="similarity">
    <text evidence="1">Belongs to the protease inhibitor I9 family.</text>
</comment>
<organism evidence="3 4">
    <name type="scientific">Metarhizium robertsii</name>
    <dbReference type="NCBI Taxonomy" id="568076"/>
    <lineage>
        <taxon>Eukaryota</taxon>
        <taxon>Fungi</taxon>
        <taxon>Dikarya</taxon>
        <taxon>Ascomycota</taxon>
        <taxon>Pezizomycotina</taxon>
        <taxon>Sordariomycetes</taxon>
        <taxon>Hypocreomycetidae</taxon>
        <taxon>Hypocreales</taxon>
        <taxon>Clavicipitaceae</taxon>
        <taxon>Metarhizium</taxon>
    </lineage>
</organism>
<accession>A0A014N4V5</accession>